<reference evidence="1" key="1">
    <citation type="submission" date="2020-10" db="EMBL/GenBank/DDBJ databases">
        <authorList>
            <person name="Castelo-Branco R."/>
            <person name="Eusebio N."/>
            <person name="Adriana R."/>
            <person name="Vieira A."/>
            <person name="Brugerolle De Fraissinette N."/>
            <person name="Rezende De Castro R."/>
            <person name="Schneider M.P."/>
            <person name="Vasconcelos V."/>
            <person name="Leao P.N."/>
        </authorList>
    </citation>
    <scope>NUCLEOTIDE SEQUENCE</scope>
    <source>
        <strain evidence="1">LEGE 11479</strain>
    </source>
</reference>
<dbReference type="Proteomes" id="UP000615026">
    <property type="component" value="Unassembled WGS sequence"/>
</dbReference>
<evidence type="ECO:0000313" key="1">
    <source>
        <dbReference type="EMBL" id="MBE9067935.1"/>
    </source>
</evidence>
<organism evidence="1 2">
    <name type="scientific">Leptolyngbya cf. ectocarpi LEGE 11479</name>
    <dbReference type="NCBI Taxonomy" id="1828722"/>
    <lineage>
        <taxon>Bacteria</taxon>
        <taxon>Bacillati</taxon>
        <taxon>Cyanobacteriota</taxon>
        <taxon>Cyanophyceae</taxon>
        <taxon>Leptolyngbyales</taxon>
        <taxon>Leptolyngbyaceae</taxon>
        <taxon>Leptolyngbya group</taxon>
        <taxon>Leptolyngbya</taxon>
    </lineage>
</organism>
<dbReference type="AlphaFoldDB" id="A0A928ZV42"/>
<name>A0A928ZV42_LEPEC</name>
<sequence length="210" mass="23311">MPTFQDTCSVALHSQHTLQQADLLAIYAFANHEGVDQTIDSYSFDDFLGLTVYLFITTPSQDIREQLVPLLSKFGSAAVLPLLKILCKKDFLVERNIQALVKQTLSQMALYPLAIGLSQILDRNVDNELTAAALQILEQLTCEPSNRLALSQLFSESAWKNIEDLSSKNSSDSAVTDPRLSIHFPSTASCRHHQPVSDSPLLEHRVVQCV</sequence>
<accession>A0A928ZV42</accession>
<gene>
    <name evidence="1" type="ORF">IQ260_14875</name>
</gene>
<proteinExistence type="predicted"/>
<dbReference type="RefSeq" id="WP_193993891.1">
    <property type="nucleotide sequence ID" value="NZ_JADEXP010000129.1"/>
</dbReference>
<evidence type="ECO:0000313" key="2">
    <source>
        <dbReference type="Proteomes" id="UP000615026"/>
    </source>
</evidence>
<keyword evidence="2" id="KW-1185">Reference proteome</keyword>
<comment type="caution">
    <text evidence="1">The sequence shown here is derived from an EMBL/GenBank/DDBJ whole genome shotgun (WGS) entry which is preliminary data.</text>
</comment>
<evidence type="ECO:0008006" key="3">
    <source>
        <dbReference type="Google" id="ProtNLM"/>
    </source>
</evidence>
<dbReference type="EMBL" id="JADEXP010000129">
    <property type="protein sequence ID" value="MBE9067935.1"/>
    <property type="molecule type" value="Genomic_DNA"/>
</dbReference>
<protein>
    <recommendedName>
        <fullName evidence="3">HEAT repeat domain-containing protein</fullName>
    </recommendedName>
</protein>